<protein>
    <recommendedName>
        <fullName evidence="2">NodB homology domain-containing protein</fullName>
    </recommendedName>
</protein>
<dbReference type="Pfam" id="PF01522">
    <property type="entry name" value="Polysacc_deac_1"/>
    <property type="match status" value="1"/>
</dbReference>
<evidence type="ECO:0000256" key="1">
    <source>
        <dbReference type="SAM" id="Phobius"/>
    </source>
</evidence>
<dbReference type="PANTHER" id="PTHR10587">
    <property type="entry name" value="GLYCOSYL TRANSFERASE-RELATED"/>
    <property type="match status" value="1"/>
</dbReference>
<evidence type="ECO:0000259" key="2">
    <source>
        <dbReference type="PROSITE" id="PS51677"/>
    </source>
</evidence>
<keyword evidence="1" id="KW-0812">Transmembrane</keyword>
<dbReference type="GO" id="GO:0005975">
    <property type="term" value="P:carbohydrate metabolic process"/>
    <property type="evidence" value="ECO:0007669"/>
    <property type="project" value="InterPro"/>
</dbReference>
<keyword evidence="1" id="KW-0472">Membrane</keyword>
<dbReference type="PANTHER" id="PTHR10587:SF125">
    <property type="entry name" value="POLYSACCHARIDE DEACETYLASE YHEN-RELATED"/>
    <property type="match status" value="1"/>
</dbReference>
<dbReference type="InterPro" id="IPR050248">
    <property type="entry name" value="Polysacc_deacetylase_ArnD"/>
</dbReference>
<feature type="domain" description="NodB homology" evidence="2">
    <location>
        <begin position="150"/>
        <end position="343"/>
    </location>
</feature>
<name>A0A3E3DW84_9FIRM</name>
<dbReference type="CDD" id="cd10944">
    <property type="entry name" value="CE4_SmPgdA_like"/>
    <property type="match status" value="1"/>
</dbReference>
<comment type="caution">
    <text evidence="3">The sequence shown here is derived from an EMBL/GenBank/DDBJ whole genome shotgun (WGS) entry which is preliminary data.</text>
</comment>
<proteinExistence type="predicted"/>
<reference evidence="3 4" key="1">
    <citation type="submission" date="2018-08" db="EMBL/GenBank/DDBJ databases">
        <title>A genome reference for cultivated species of the human gut microbiota.</title>
        <authorList>
            <person name="Zou Y."/>
            <person name="Xue W."/>
            <person name="Luo G."/>
        </authorList>
    </citation>
    <scope>NUCLEOTIDE SEQUENCE [LARGE SCALE GENOMIC DNA]</scope>
    <source>
        <strain evidence="3 4">AM25-6</strain>
    </source>
</reference>
<accession>A0A3E3DW84</accession>
<evidence type="ECO:0000313" key="3">
    <source>
        <dbReference type="EMBL" id="RGD73574.1"/>
    </source>
</evidence>
<evidence type="ECO:0000313" key="4">
    <source>
        <dbReference type="Proteomes" id="UP000261212"/>
    </source>
</evidence>
<keyword evidence="1" id="KW-1133">Transmembrane helix</keyword>
<dbReference type="EMBL" id="QUSM01000005">
    <property type="protein sequence ID" value="RGD73574.1"/>
    <property type="molecule type" value="Genomic_DNA"/>
</dbReference>
<dbReference type="Proteomes" id="UP000261212">
    <property type="component" value="Unassembled WGS sequence"/>
</dbReference>
<dbReference type="GO" id="GO:0016810">
    <property type="term" value="F:hydrolase activity, acting on carbon-nitrogen (but not peptide) bonds"/>
    <property type="evidence" value="ECO:0007669"/>
    <property type="project" value="InterPro"/>
</dbReference>
<organism evidence="3 4">
    <name type="scientific">Anaerofustis stercorihominis</name>
    <dbReference type="NCBI Taxonomy" id="214853"/>
    <lineage>
        <taxon>Bacteria</taxon>
        <taxon>Bacillati</taxon>
        <taxon>Bacillota</taxon>
        <taxon>Clostridia</taxon>
        <taxon>Eubacteriales</taxon>
        <taxon>Eubacteriaceae</taxon>
        <taxon>Anaerofustis</taxon>
    </lineage>
</organism>
<sequence>MNNDLNNSMQKNLTILFSLIYILMLLVTVNISPVNNYNKAYENIQSKNENTFISSKNIKGPIKYSKNKEDNAITKTVCKIYDSKGELSGYIDNNEKIKIIKTKENKDIISYANTNKFSISELLSSMTNKNKDLFTIGEVNKNDIKSRKLKKIYLTFDDGPTKMTYKVLKVLKKNNIKATFFFNGAKNNEGKKVVNEIVKEGHLLALHTYSHDYKKVYKSPKAFLKDLEKNRINFLKATGYDCRIFRFPGGTNNTVSFSYGGKKVIRKAIKLTKSHGYDYVDWNSFPDDVGAKMPKKQYNRIIKQAKWNDESVVLMHVFDRNTALPKGLDHVIKTLKKQGYTFDTVDNLNTPVKFAPAK</sequence>
<feature type="transmembrane region" description="Helical" evidence="1">
    <location>
        <begin position="12"/>
        <end position="31"/>
    </location>
</feature>
<dbReference type="InterPro" id="IPR002509">
    <property type="entry name" value="NODB_dom"/>
</dbReference>
<dbReference type="Gene3D" id="3.20.20.370">
    <property type="entry name" value="Glycoside hydrolase/deacetylase"/>
    <property type="match status" value="1"/>
</dbReference>
<gene>
    <name evidence="3" type="ORF">DW687_09460</name>
</gene>
<dbReference type="InterPro" id="IPR011330">
    <property type="entry name" value="Glyco_hydro/deAcase_b/a-brl"/>
</dbReference>
<dbReference type="AlphaFoldDB" id="A0A3E3DW84"/>
<dbReference type="SUPFAM" id="SSF88713">
    <property type="entry name" value="Glycoside hydrolase/deacetylase"/>
    <property type="match status" value="1"/>
</dbReference>
<dbReference type="PROSITE" id="PS51677">
    <property type="entry name" value="NODB"/>
    <property type="match status" value="1"/>
</dbReference>